<dbReference type="SUPFAM" id="SSF52949">
    <property type="entry name" value="Macro domain-like"/>
    <property type="match status" value="1"/>
</dbReference>
<protein>
    <recommendedName>
        <fullName evidence="1">Macro domain-containing protein</fullName>
    </recommendedName>
</protein>
<dbReference type="GO" id="GO:0061463">
    <property type="term" value="F:O-acetyl-ADP-ribose deacetylase activity"/>
    <property type="evidence" value="ECO:0007669"/>
    <property type="project" value="TreeGrafter"/>
</dbReference>
<organism evidence="2 3">
    <name type="scientific">gamma proteobacterium HTCC2207</name>
    <dbReference type="NCBI Taxonomy" id="314287"/>
    <lineage>
        <taxon>Bacteria</taxon>
        <taxon>Pseudomonadati</taxon>
        <taxon>Pseudomonadota</taxon>
        <taxon>Gammaproteobacteria</taxon>
        <taxon>Cellvibrionales</taxon>
        <taxon>Porticoccaceae</taxon>
        <taxon>SAR92 clade</taxon>
    </lineage>
</organism>
<dbReference type="SMART" id="SM00506">
    <property type="entry name" value="A1pp"/>
    <property type="match status" value="1"/>
</dbReference>
<proteinExistence type="predicted"/>
<dbReference type="eggNOG" id="COG2110">
    <property type="taxonomic scope" value="Bacteria"/>
</dbReference>
<keyword evidence="3" id="KW-1185">Reference proteome</keyword>
<dbReference type="InterPro" id="IPR002589">
    <property type="entry name" value="Macro_dom"/>
</dbReference>
<accession>Q1YRE7</accession>
<dbReference type="Proteomes" id="UP000005555">
    <property type="component" value="Unassembled WGS sequence"/>
</dbReference>
<reference evidence="2 3" key="1">
    <citation type="submission" date="2006-03" db="EMBL/GenBank/DDBJ databases">
        <authorList>
            <person name="Giovannoni S.J."/>
            <person name="Cho J.-C."/>
            <person name="Ferriera S."/>
            <person name="Johnson J."/>
            <person name="Kravitz S."/>
            <person name="Halpern A."/>
            <person name="Remington K."/>
            <person name="Beeson K."/>
            <person name="Tran B."/>
            <person name="Rogers Y.-H."/>
            <person name="Friedman R."/>
            <person name="Venter J.C."/>
        </authorList>
    </citation>
    <scope>NUCLEOTIDE SEQUENCE [LARGE SCALE GENOMIC DNA]</scope>
    <source>
        <strain evidence="2 3">HTCC2207</strain>
    </source>
</reference>
<dbReference type="PROSITE" id="PS51154">
    <property type="entry name" value="MACRO"/>
    <property type="match status" value="1"/>
</dbReference>
<sequence length="167" mass="18130">MFWVGKAANDVHRIKIHQGKIATLNVEAVVSCYSQSGALERLAVASGDGLVPLRIGDVHVVAEAVEVTSRILIEAIGPRWRGGDYQEEQQLASCYSKAMDVAKQYNVRSIAFTPISCGPLGFPANRATNVAIQQIKLGLGRNPLIESVIFCCFDPVTTALYRSRLGK</sequence>
<dbReference type="EMBL" id="AAPI01000005">
    <property type="protein sequence ID" value="EAS46661.1"/>
    <property type="molecule type" value="Genomic_DNA"/>
</dbReference>
<dbReference type="Gene3D" id="3.40.220.10">
    <property type="entry name" value="Leucine Aminopeptidase, subunit E, domain 1"/>
    <property type="match status" value="1"/>
</dbReference>
<gene>
    <name evidence="2" type="ORF">GB2207_03454</name>
</gene>
<feature type="domain" description="Macro" evidence="1">
    <location>
        <begin position="1"/>
        <end position="167"/>
    </location>
</feature>
<dbReference type="HOGENOM" id="CLU_046550_5_1_6"/>
<evidence type="ECO:0000313" key="2">
    <source>
        <dbReference type="EMBL" id="EAS46661.1"/>
    </source>
</evidence>
<evidence type="ECO:0000259" key="1">
    <source>
        <dbReference type="PROSITE" id="PS51154"/>
    </source>
</evidence>
<name>Q1YRE7_9GAMM</name>
<evidence type="ECO:0000313" key="3">
    <source>
        <dbReference type="Proteomes" id="UP000005555"/>
    </source>
</evidence>
<dbReference type="PANTHER" id="PTHR11106:SF27">
    <property type="entry name" value="MACRO DOMAIN-CONTAINING PROTEIN"/>
    <property type="match status" value="1"/>
</dbReference>
<dbReference type="STRING" id="314287.GB2207_03454"/>
<dbReference type="PANTHER" id="PTHR11106">
    <property type="entry name" value="GANGLIOSIDE INDUCED DIFFERENTIATION ASSOCIATED PROTEIN 2-RELATED"/>
    <property type="match status" value="1"/>
</dbReference>
<comment type="caution">
    <text evidence="2">The sequence shown here is derived from an EMBL/GenBank/DDBJ whole genome shotgun (WGS) entry which is preliminary data.</text>
</comment>
<dbReference type="AlphaFoldDB" id="Q1YRE7"/>
<dbReference type="InterPro" id="IPR043472">
    <property type="entry name" value="Macro_dom-like"/>
</dbReference>
<dbReference type="Pfam" id="PF01661">
    <property type="entry name" value="Macro"/>
    <property type="match status" value="1"/>
</dbReference>